<accession>A0A835CIM1</accession>
<keyword evidence="3" id="KW-1185">Reference proteome</keyword>
<gene>
    <name evidence="2" type="ORF">G2W53_003663</name>
</gene>
<dbReference type="AlphaFoldDB" id="A0A835CIM1"/>
<evidence type="ECO:0000313" key="2">
    <source>
        <dbReference type="EMBL" id="KAF7841365.1"/>
    </source>
</evidence>
<evidence type="ECO:0000256" key="1">
    <source>
        <dbReference type="SAM" id="MobiDB-lite"/>
    </source>
</evidence>
<feature type="compositionally biased region" description="Basic residues" evidence="1">
    <location>
        <begin position="18"/>
        <end position="30"/>
    </location>
</feature>
<evidence type="ECO:0000313" key="3">
    <source>
        <dbReference type="Proteomes" id="UP000634136"/>
    </source>
</evidence>
<sequence>MKRERRPCPPKVQDKLTRLKMTRRTKKKDRALKLENRALQKGRSHPSKGQDKLNRKRGENLKWQGSAPVLAKKASRRPKVAAVHARSCKRKQAEGQKWQGFVLVLAKKSKQKA</sequence>
<reference evidence="2" key="1">
    <citation type="submission" date="2020-09" db="EMBL/GenBank/DDBJ databases">
        <title>Genome-Enabled Discovery of Anthraquinone Biosynthesis in Senna tora.</title>
        <authorList>
            <person name="Kang S.-H."/>
            <person name="Pandey R.P."/>
            <person name="Lee C.-M."/>
            <person name="Sim J.-S."/>
            <person name="Jeong J.-T."/>
            <person name="Choi B.-S."/>
            <person name="Jung M."/>
            <person name="Ginzburg D."/>
            <person name="Zhao K."/>
            <person name="Won S.Y."/>
            <person name="Oh T.-J."/>
            <person name="Yu Y."/>
            <person name="Kim N.-H."/>
            <person name="Lee O.R."/>
            <person name="Lee T.-H."/>
            <person name="Bashyal P."/>
            <person name="Kim T.-S."/>
            <person name="Lee W.-H."/>
            <person name="Kawkins C."/>
            <person name="Kim C.-K."/>
            <person name="Kim J.S."/>
            <person name="Ahn B.O."/>
            <person name="Rhee S.Y."/>
            <person name="Sohng J.K."/>
        </authorList>
    </citation>
    <scope>NUCLEOTIDE SEQUENCE</scope>
    <source>
        <tissue evidence="2">Leaf</tissue>
    </source>
</reference>
<feature type="compositionally biased region" description="Basic and acidic residues" evidence="1">
    <location>
        <begin position="1"/>
        <end position="17"/>
    </location>
</feature>
<name>A0A835CIM1_9FABA</name>
<dbReference type="EMBL" id="JAAIUW010000002">
    <property type="protein sequence ID" value="KAF7841365.1"/>
    <property type="molecule type" value="Genomic_DNA"/>
</dbReference>
<feature type="region of interest" description="Disordered" evidence="1">
    <location>
        <begin position="1"/>
        <end position="78"/>
    </location>
</feature>
<feature type="compositionally biased region" description="Basic and acidic residues" evidence="1">
    <location>
        <begin position="48"/>
        <end position="60"/>
    </location>
</feature>
<comment type="caution">
    <text evidence="2">The sequence shown here is derived from an EMBL/GenBank/DDBJ whole genome shotgun (WGS) entry which is preliminary data.</text>
</comment>
<proteinExistence type="predicted"/>
<dbReference type="Proteomes" id="UP000634136">
    <property type="component" value="Unassembled WGS sequence"/>
</dbReference>
<organism evidence="2 3">
    <name type="scientific">Senna tora</name>
    <dbReference type="NCBI Taxonomy" id="362788"/>
    <lineage>
        <taxon>Eukaryota</taxon>
        <taxon>Viridiplantae</taxon>
        <taxon>Streptophyta</taxon>
        <taxon>Embryophyta</taxon>
        <taxon>Tracheophyta</taxon>
        <taxon>Spermatophyta</taxon>
        <taxon>Magnoliopsida</taxon>
        <taxon>eudicotyledons</taxon>
        <taxon>Gunneridae</taxon>
        <taxon>Pentapetalae</taxon>
        <taxon>rosids</taxon>
        <taxon>fabids</taxon>
        <taxon>Fabales</taxon>
        <taxon>Fabaceae</taxon>
        <taxon>Caesalpinioideae</taxon>
        <taxon>Cassia clade</taxon>
        <taxon>Senna</taxon>
    </lineage>
</organism>
<protein>
    <submittedName>
        <fullName evidence="2">Uncharacterized protein</fullName>
    </submittedName>
</protein>